<dbReference type="RefSeq" id="WP_169629078.1">
    <property type="nucleotide sequence ID" value="NZ_JABCMA010000039.1"/>
</dbReference>
<name>A0A7Y0N0G9_VIBAL</name>
<feature type="compositionally biased region" description="Basic and acidic residues" evidence="1">
    <location>
        <begin position="214"/>
        <end position="238"/>
    </location>
</feature>
<proteinExistence type="predicted"/>
<gene>
    <name evidence="2" type="ORF">HKB35_21630</name>
</gene>
<feature type="region of interest" description="Disordered" evidence="1">
    <location>
        <begin position="1"/>
        <end position="21"/>
    </location>
</feature>
<evidence type="ECO:0000256" key="1">
    <source>
        <dbReference type="SAM" id="MobiDB-lite"/>
    </source>
</evidence>
<feature type="compositionally biased region" description="Low complexity" evidence="1">
    <location>
        <begin position="8"/>
        <end position="20"/>
    </location>
</feature>
<sequence>MDHGLDKSASASTADAAGSGFTPYTQEQKRAWAKQHATENAQMLTKFLGYEVNSRLPYVLLQAASDVIRSITDRSKLKTRICRADHYVNTMKVLATAILHYDLAANLVAVRDRATGKLERCENTLFADKLSMPARTVDNCIYSLKRSGLYLSFEQREEKESEDGKAYRGIASIKRLNSVLFEMLGLGGFLSVQRARAKERAQMKRLRKTPIEEKLEEYRQTDDKVRDKRNQQRADAAAKRKSALAQAQANNRTKDILAALERGEDYENIKAQYEPPIDDIPY</sequence>
<dbReference type="AlphaFoldDB" id="A0A7Y0N0G9"/>
<accession>A0A7Y0N0G9</accession>
<comment type="caution">
    <text evidence="2">The sequence shown here is derived from an EMBL/GenBank/DDBJ whole genome shotgun (WGS) entry which is preliminary data.</text>
</comment>
<dbReference type="Proteomes" id="UP000565155">
    <property type="component" value="Unassembled WGS sequence"/>
</dbReference>
<feature type="region of interest" description="Disordered" evidence="1">
    <location>
        <begin position="214"/>
        <end position="249"/>
    </location>
</feature>
<organism evidence="2 3">
    <name type="scientific">Vibrio alginolyticus</name>
    <dbReference type="NCBI Taxonomy" id="663"/>
    <lineage>
        <taxon>Bacteria</taxon>
        <taxon>Pseudomonadati</taxon>
        <taxon>Pseudomonadota</taxon>
        <taxon>Gammaproteobacteria</taxon>
        <taxon>Vibrionales</taxon>
        <taxon>Vibrionaceae</taxon>
        <taxon>Vibrio</taxon>
    </lineage>
</organism>
<evidence type="ECO:0000313" key="3">
    <source>
        <dbReference type="Proteomes" id="UP000565155"/>
    </source>
</evidence>
<evidence type="ECO:0000313" key="2">
    <source>
        <dbReference type="EMBL" id="NMR76216.1"/>
    </source>
</evidence>
<dbReference type="EMBL" id="JABCMA010000039">
    <property type="protein sequence ID" value="NMR76216.1"/>
    <property type="molecule type" value="Genomic_DNA"/>
</dbReference>
<reference evidence="2 3" key="1">
    <citation type="submission" date="2020-04" db="EMBL/GenBank/DDBJ databases">
        <title>Whole-genome sequencing of Vibrio spp. from China reveals different genetic environments of blaCTX-M-14 among diverse lineages.</title>
        <authorList>
            <person name="Zheng Z."/>
            <person name="Ye L."/>
            <person name="Chen S."/>
        </authorList>
    </citation>
    <scope>NUCLEOTIDE SEQUENCE [LARGE SCALE GENOMIC DNA]</scope>
    <source>
        <strain evidence="2 3">Vb1636</strain>
    </source>
</reference>
<protein>
    <submittedName>
        <fullName evidence="2">Uncharacterized protein</fullName>
    </submittedName>
</protein>